<proteinExistence type="predicted"/>
<organism evidence="1 2">
    <name type="scientific">Plasmodium brasilianum</name>
    <dbReference type="NCBI Taxonomy" id="5824"/>
    <lineage>
        <taxon>Eukaryota</taxon>
        <taxon>Sar</taxon>
        <taxon>Alveolata</taxon>
        <taxon>Apicomplexa</taxon>
        <taxon>Aconoidasida</taxon>
        <taxon>Haemosporida</taxon>
        <taxon>Plasmodiidae</taxon>
        <taxon>Plasmodium</taxon>
        <taxon>Plasmodium (Plasmodium)</taxon>
    </lineage>
</organism>
<accession>A0ACB9YFS7</accession>
<gene>
    <name evidence="1" type="ORF">MKS88_000909</name>
</gene>
<dbReference type="EMBL" id="CM043771">
    <property type="protein sequence ID" value="KAI4840676.1"/>
    <property type="molecule type" value="Genomic_DNA"/>
</dbReference>
<sequence>MMEILPAGYSDFRSREYWNSFFQAFDKKNFEWYGTYEDIKSIVYKCIKGRLNYCNEEANGDLKKELVNKNCLIINTGCGNSNISYEFYEDGFDNIINIDYSDVVINKMRKKFGDKMEYINIDISDRKAFDNLLENLEKVKIKNKKDFKIFFDKAFLDAYISCNENEEEICKSNAKNYFSIILKYLNKGDLFIIITLAQYYIIKEVVRNIYNENVKLEVIPFLIKKNTSEFKYHPFVFALYKSDKKKKEYTANFVHLENNSTSVISLWKLPQEINQTRENVNLHIFKKGKRIILDIFNNNLNKCTYNVIVYDSNNAQVTYNTVVIVVPFGYEFHSLYATAEGNEELARKAKTRRLLLVMKSNFMLSLDEDNDNKQNESAYKGKHDTCFTGSIIQSTNNCNAALRNEKRESSVSLYYNNDGNDNNDNNVNNDNNSCVALNGYGSTKQYLNGLTSHVNQGGTSENMGKKDAQVISNTGNGSTPLNNNLQSELYANSNSVNILLDSIKNELQNILNELALPNSSNFPIMALNEDVKDCKIIGHEKSKYCSTIIIRDVLVTEEFISENFIFDRDNTEKKKKKKKKKSNETNSKSNGGETHNMWDDALFAIEKNKKEKEIYFKNKEIYKRQMIFSYDPLTVQSELIYTKKEKEEKINFEYIESASQYHINFCCSFFFIINTNFIKEKNFINICILGGGTNVLSNIIKSIFYDYYLHFDIIEIDETVHKFYSLFFDEQMKINEKYITNYLINDAYDYIQNFDKAQFYDIIFLDMNNSQNSYIQINDCKIHITCPHVKFLNKEIISSIKKILKENGILVINLLTRDIKARTYVYQLFKTLFVSVINISSSNKEINDVIVCSSEVITEERISTFHIGLMEMIKKNYDKWFLNFDFKNFIHNVKIM</sequence>
<evidence type="ECO:0000313" key="2">
    <source>
        <dbReference type="Proteomes" id="UP001056978"/>
    </source>
</evidence>
<keyword evidence="2" id="KW-1185">Reference proteome</keyword>
<comment type="caution">
    <text evidence="1">The sequence shown here is derived from an EMBL/GenBank/DDBJ whole genome shotgun (WGS) entry which is preliminary data.</text>
</comment>
<dbReference type="Proteomes" id="UP001056978">
    <property type="component" value="Chromosome 3"/>
</dbReference>
<keyword evidence="1" id="KW-0489">Methyltransferase</keyword>
<keyword evidence="1" id="KW-0808">Transferase</keyword>
<reference evidence="1" key="1">
    <citation type="submission" date="2022-06" db="EMBL/GenBank/DDBJ databases">
        <title>The First Complete Genome of the Simian Malaria Parasite Plasmodium brasilianum.</title>
        <authorList>
            <person name="Bajic M."/>
            <person name="Ravishankar S."/>
        </authorList>
    </citation>
    <scope>NUCLEOTIDE SEQUENCE</scope>
    <source>
        <strain evidence="1">Bolivian I</strain>
    </source>
</reference>
<name>A0ACB9YFS7_PLABR</name>
<protein>
    <submittedName>
        <fullName evidence="1">Methyltransferase</fullName>
    </submittedName>
</protein>
<evidence type="ECO:0000313" key="1">
    <source>
        <dbReference type="EMBL" id="KAI4840676.1"/>
    </source>
</evidence>